<dbReference type="InterPro" id="IPR036249">
    <property type="entry name" value="Thioredoxin-like_sf"/>
</dbReference>
<dbReference type="eggNOG" id="COG1905">
    <property type="taxonomic scope" value="Bacteria"/>
</dbReference>
<protein>
    <submittedName>
        <fullName evidence="1">NADH:ubiquinone oxidoreductase 24 kD subunit</fullName>
    </submittedName>
</protein>
<gene>
    <name evidence="1" type="ordered locus">Halha_0031</name>
</gene>
<organism evidence="1 2">
    <name type="scientific">Halobacteroides halobius (strain ATCC 35273 / DSM 5150 / MD-1)</name>
    <dbReference type="NCBI Taxonomy" id="748449"/>
    <lineage>
        <taxon>Bacteria</taxon>
        <taxon>Bacillati</taxon>
        <taxon>Bacillota</taxon>
        <taxon>Clostridia</taxon>
        <taxon>Halanaerobiales</taxon>
        <taxon>Halobacteroidaceae</taxon>
        <taxon>Halobacteroides</taxon>
    </lineage>
</organism>
<reference evidence="2" key="1">
    <citation type="submission" date="2012-02" db="EMBL/GenBank/DDBJ databases">
        <title>The complete genome of Halobacteroides halobius DSM 5150.</title>
        <authorList>
            <person name="Lucas S."/>
            <person name="Copeland A."/>
            <person name="Lapidus A."/>
            <person name="Glavina del Rio T."/>
            <person name="Dalin E."/>
            <person name="Tice H."/>
            <person name="Bruce D."/>
            <person name="Goodwin L."/>
            <person name="Pitluck S."/>
            <person name="Peters L."/>
            <person name="Mikhailova N."/>
            <person name="Gu W."/>
            <person name="Kyrpides N."/>
            <person name="Mavromatis K."/>
            <person name="Ivanova N."/>
            <person name="Brettin T."/>
            <person name="Detter J.C."/>
            <person name="Han C."/>
            <person name="Larimer F."/>
            <person name="Land M."/>
            <person name="Hauser L."/>
            <person name="Markowitz V."/>
            <person name="Cheng J.-F."/>
            <person name="Hugenholtz P."/>
            <person name="Woyke T."/>
            <person name="Wu D."/>
            <person name="Tindall B."/>
            <person name="Pomrenke H."/>
            <person name="Brambilla E."/>
            <person name="Klenk H.-P."/>
            <person name="Eisen J.A."/>
        </authorList>
    </citation>
    <scope>NUCLEOTIDE SEQUENCE [LARGE SCALE GENOMIC DNA]</scope>
    <source>
        <strain evidence="2">ATCC 35273 / DSM 5150 / MD-1</strain>
    </source>
</reference>
<dbReference type="STRING" id="748449.Halha_0031"/>
<evidence type="ECO:0000313" key="1">
    <source>
        <dbReference type="EMBL" id="AGB40057.1"/>
    </source>
</evidence>
<keyword evidence="2" id="KW-1185">Reference proteome</keyword>
<dbReference type="CDD" id="cd02980">
    <property type="entry name" value="TRX_Fd_family"/>
    <property type="match status" value="1"/>
</dbReference>
<proteinExistence type="predicted"/>
<dbReference type="RefSeq" id="WP_015325785.1">
    <property type="nucleotide sequence ID" value="NC_019978.1"/>
</dbReference>
<dbReference type="AlphaFoldDB" id="L0K442"/>
<dbReference type="Proteomes" id="UP000010880">
    <property type="component" value="Chromosome"/>
</dbReference>
<dbReference type="EMBL" id="CP003359">
    <property type="protein sequence ID" value="AGB40057.1"/>
    <property type="molecule type" value="Genomic_DNA"/>
</dbReference>
<dbReference type="HOGENOM" id="CLU_177584_0_0_9"/>
<keyword evidence="1" id="KW-0830">Ubiquinone</keyword>
<dbReference type="KEGG" id="hhl:Halha_0031"/>
<evidence type="ECO:0000313" key="2">
    <source>
        <dbReference type="Proteomes" id="UP000010880"/>
    </source>
</evidence>
<dbReference type="Pfam" id="PF01257">
    <property type="entry name" value="2Fe-2S_thioredx"/>
    <property type="match status" value="1"/>
</dbReference>
<name>L0K442_HALHC</name>
<accession>L0K442</accession>
<dbReference type="Gene3D" id="3.40.30.10">
    <property type="entry name" value="Glutaredoxin"/>
    <property type="match status" value="1"/>
</dbReference>
<sequence>MNEITVCVGSSCHLKGAPQIIKKLKKLVRRYDLETEVNLSASFCLGCCTEGVIVKFDEEIITNVSPDNIVDIFYSQLEGEI</sequence>
<dbReference type="SUPFAM" id="SSF52833">
    <property type="entry name" value="Thioredoxin-like"/>
    <property type="match status" value="1"/>
</dbReference>
<dbReference type="OrthoDB" id="9807975at2"/>